<proteinExistence type="predicted"/>
<dbReference type="STRING" id="1122180.Lokhon_03078"/>
<sequence>MPPFYVKPYVRRGKTDLADAAAICEAVTRPSMRFVPVKSEETQGLLLGHKAREFLVRQLTQITNAIRAHLGEFGIVVAKGVHNIGRLLEAGDRADLPASARQPLRLLAEQFFQTQEKIDELTREIRREAEASAPARRLQTIPGVGPITATALVATLPDVTGFRTSRDLSAWLGLTPKPHSSGGKERLGRISKMGNRYLRRLLYLGAMGVITSRRRGQPGEDWLWRILQRKTAKQAAIALANRMARIVWALLRNGTEYEAVRAA</sequence>
<dbReference type="InterPro" id="IPR047650">
    <property type="entry name" value="Transpos_IS110"/>
</dbReference>
<dbReference type="AlphaFoldDB" id="A0A017HCB8"/>
<feature type="domain" description="Transposase IS110-like N-terminal" evidence="1">
    <location>
        <begin position="8"/>
        <end position="72"/>
    </location>
</feature>
<dbReference type="InterPro" id="IPR003346">
    <property type="entry name" value="Transposase_20"/>
</dbReference>
<dbReference type="NCBIfam" id="NF033542">
    <property type="entry name" value="transpos_IS110"/>
    <property type="match status" value="1"/>
</dbReference>
<name>A0A017HCB8_9RHOB</name>
<dbReference type="PANTHER" id="PTHR33055">
    <property type="entry name" value="TRANSPOSASE FOR INSERTION SEQUENCE ELEMENT IS1111A"/>
    <property type="match status" value="1"/>
</dbReference>
<reference evidence="3 4" key="1">
    <citation type="submission" date="2013-03" db="EMBL/GenBank/DDBJ databases">
        <authorList>
            <person name="Fiebig A."/>
            <person name="Goeker M."/>
            <person name="Klenk H.-P.P."/>
        </authorList>
    </citation>
    <scope>NUCLEOTIDE SEQUENCE [LARGE SCALE GENOMIC DNA]</scope>
    <source>
        <strain evidence="3 4">DSM 17492</strain>
    </source>
</reference>
<dbReference type="GO" id="GO:0003677">
    <property type="term" value="F:DNA binding"/>
    <property type="evidence" value="ECO:0007669"/>
    <property type="project" value="InterPro"/>
</dbReference>
<dbReference type="InterPro" id="IPR002525">
    <property type="entry name" value="Transp_IS110-like_N"/>
</dbReference>
<dbReference type="GO" id="GO:0004803">
    <property type="term" value="F:transposase activity"/>
    <property type="evidence" value="ECO:0007669"/>
    <property type="project" value="InterPro"/>
</dbReference>
<comment type="caution">
    <text evidence="3">The sequence shown here is derived from an EMBL/GenBank/DDBJ whole genome shotgun (WGS) entry which is preliminary data.</text>
</comment>
<dbReference type="HOGENOM" id="CLU_036902_3_1_5"/>
<evidence type="ECO:0000259" key="1">
    <source>
        <dbReference type="Pfam" id="PF01548"/>
    </source>
</evidence>
<dbReference type="Pfam" id="PF01548">
    <property type="entry name" value="DEDD_Tnp_IS110"/>
    <property type="match status" value="1"/>
</dbReference>
<evidence type="ECO:0000313" key="4">
    <source>
        <dbReference type="Proteomes" id="UP000025047"/>
    </source>
</evidence>
<organism evidence="3 4">
    <name type="scientific">Limimaricola hongkongensis DSM 17492</name>
    <dbReference type="NCBI Taxonomy" id="1122180"/>
    <lineage>
        <taxon>Bacteria</taxon>
        <taxon>Pseudomonadati</taxon>
        <taxon>Pseudomonadota</taxon>
        <taxon>Alphaproteobacteria</taxon>
        <taxon>Rhodobacterales</taxon>
        <taxon>Paracoccaceae</taxon>
        <taxon>Limimaricola</taxon>
    </lineage>
</organism>
<feature type="domain" description="Transposase IS116/IS110/IS902 C-terminal" evidence="2">
    <location>
        <begin position="135"/>
        <end position="212"/>
    </location>
</feature>
<dbReference type="GO" id="GO:0006313">
    <property type="term" value="P:DNA transposition"/>
    <property type="evidence" value="ECO:0007669"/>
    <property type="project" value="InterPro"/>
</dbReference>
<dbReference type="Proteomes" id="UP000025047">
    <property type="component" value="Unassembled WGS sequence"/>
</dbReference>
<accession>A0A017HCB8</accession>
<dbReference type="Pfam" id="PF02371">
    <property type="entry name" value="Transposase_20"/>
    <property type="match status" value="1"/>
</dbReference>
<dbReference type="EMBL" id="APGJ01000007">
    <property type="protein sequence ID" value="EYD71429.1"/>
    <property type="molecule type" value="Genomic_DNA"/>
</dbReference>
<dbReference type="eggNOG" id="COG3547">
    <property type="taxonomic scope" value="Bacteria"/>
</dbReference>
<protein>
    <submittedName>
        <fullName evidence="3">Mobile element protein</fullName>
    </submittedName>
</protein>
<evidence type="ECO:0000313" key="3">
    <source>
        <dbReference type="EMBL" id="EYD71429.1"/>
    </source>
</evidence>
<evidence type="ECO:0000259" key="2">
    <source>
        <dbReference type="Pfam" id="PF02371"/>
    </source>
</evidence>
<dbReference type="PATRIC" id="fig|1122180.6.peg.3062"/>
<dbReference type="PANTHER" id="PTHR33055:SF3">
    <property type="entry name" value="PUTATIVE TRANSPOSASE FOR IS117-RELATED"/>
    <property type="match status" value="1"/>
</dbReference>
<gene>
    <name evidence="3" type="ORF">Lokhon_03078</name>
</gene>
<keyword evidence="4" id="KW-1185">Reference proteome</keyword>